<organism evidence="5 6">
    <name type="scientific">Colocasia esculenta</name>
    <name type="common">Wild taro</name>
    <name type="synonym">Arum esculentum</name>
    <dbReference type="NCBI Taxonomy" id="4460"/>
    <lineage>
        <taxon>Eukaryota</taxon>
        <taxon>Viridiplantae</taxon>
        <taxon>Streptophyta</taxon>
        <taxon>Embryophyta</taxon>
        <taxon>Tracheophyta</taxon>
        <taxon>Spermatophyta</taxon>
        <taxon>Magnoliopsida</taxon>
        <taxon>Liliopsida</taxon>
        <taxon>Araceae</taxon>
        <taxon>Aroideae</taxon>
        <taxon>Colocasieae</taxon>
        <taxon>Colocasia</taxon>
    </lineage>
</organism>
<evidence type="ECO:0000313" key="6">
    <source>
        <dbReference type="Proteomes" id="UP000652761"/>
    </source>
</evidence>
<dbReference type="PANTHER" id="PTHR33388:SF2">
    <property type="entry name" value="PROTEIN SPOROCYTELESS"/>
    <property type="match status" value="1"/>
</dbReference>
<dbReference type="Proteomes" id="UP000652761">
    <property type="component" value="Unassembled WGS sequence"/>
</dbReference>
<dbReference type="InterPro" id="IPR040356">
    <property type="entry name" value="SPEAR"/>
</dbReference>
<evidence type="ECO:0000256" key="4">
    <source>
        <dbReference type="SAM" id="MobiDB-lite"/>
    </source>
</evidence>
<keyword evidence="3" id="KW-0804">Transcription</keyword>
<dbReference type="OrthoDB" id="1917522at2759"/>
<keyword evidence="1" id="KW-0678">Repressor</keyword>
<evidence type="ECO:0000256" key="2">
    <source>
        <dbReference type="ARBA" id="ARBA00023015"/>
    </source>
</evidence>
<name>A0A843VFX8_COLES</name>
<keyword evidence="2" id="KW-0805">Transcription regulation</keyword>
<dbReference type="EMBL" id="NMUH01001432">
    <property type="protein sequence ID" value="MQL92284.1"/>
    <property type="molecule type" value="Genomic_DNA"/>
</dbReference>
<accession>A0A843VFX8</accession>
<evidence type="ECO:0000256" key="3">
    <source>
        <dbReference type="ARBA" id="ARBA00023163"/>
    </source>
</evidence>
<keyword evidence="6" id="KW-1185">Reference proteome</keyword>
<feature type="region of interest" description="Disordered" evidence="4">
    <location>
        <begin position="39"/>
        <end position="82"/>
    </location>
</feature>
<protein>
    <submittedName>
        <fullName evidence="5">Uncharacterized protein</fullName>
    </submittedName>
</protein>
<dbReference type="PANTHER" id="PTHR33388">
    <property type="entry name" value="OS01G0212500 PROTEIN"/>
    <property type="match status" value="1"/>
</dbReference>
<reference evidence="5" key="1">
    <citation type="submission" date="2017-07" db="EMBL/GenBank/DDBJ databases">
        <title>Taro Niue Genome Assembly and Annotation.</title>
        <authorList>
            <person name="Atibalentja N."/>
            <person name="Keating K."/>
            <person name="Fields C.J."/>
        </authorList>
    </citation>
    <scope>NUCLEOTIDE SEQUENCE</scope>
    <source>
        <strain evidence="5">Niue_2</strain>
        <tissue evidence="5">Leaf</tissue>
    </source>
</reference>
<dbReference type="AlphaFoldDB" id="A0A843VFX8"/>
<proteinExistence type="predicted"/>
<sequence length="259" mass="27984">MGTTFLLWSASAAAQERQPDIVAAGGVYLPHSAEGTVMLPAAGGGDPEVSREQLPMQEGTTPRASKKKKQAAAPKRPPQRGLGVEKLERLRLQERWRKMTEIEPPADEQQMQESAGAGEIHEQQQLLLNYAVGAQCQAPHSPFGVCNGFPVYDPQHQAGVSRVSLARFAAAPAPVGYGGAWGESCFLQRHSVLGAGRFLGNWGAISAVRPAAFQDHSGVDPFRIGTADARFQVPSRPSVSQRLQCSEECDICIRVRYLN</sequence>
<evidence type="ECO:0000313" key="5">
    <source>
        <dbReference type="EMBL" id="MQL92284.1"/>
    </source>
</evidence>
<evidence type="ECO:0000256" key="1">
    <source>
        <dbReference type="ARBA" id="ARBA00022491"/>
    </source>
</evidence>
<dbReference type="GO" id="GO:0003700">
    <property type="term" value="F:DNA-binding transcription factor activity"/>
    <property type="evidence" value="ECO:0007669"/>
    <property type="project" value="InterPro"/>
</dbReference>
<gene>
    <name evidence="5" type="ORF">Taro_024905</name>
</gene>
<comment type="caution">
    <text evidence="5">The sequence shown here is derived from an EMBL/GenBank/DDBJ whole genome shotgun (WGS) entry which is preliminary data.</text>
</comment>